<dbReference type="PANTHER" id="PTHR37291">
    <property type="entry name" value="5-METHYLCYTOSINE-SPECIFIC RESTRICTION ENZYME B"/>
    <property type="match status" value="1"/>
</dbReference>
<name>A0AA42QP96_ACIJO</name>
<accession>A0AA42QP96</accession>
<comment type="caution">
    <text evidence="2">The sequence shown here is derived from an EMBL/GenBank/DDBJ whole genome shotgun (WGS) entry which is preliminary data.</text>
</comment>
<organism evidence="2 3">
    <name type="scientific">Acinetobacter johnsonii</name>
    <dbReference type="NCBI Taxonomy" id="40214"/>
    <lineage>
        <taxon>Bacteria</taxon>
        <taxon>Pseudomonadati</taxon>
        <taxon>Pseudomonadota</taxon>
        <taxon>Gammaproteobacteria</taxon>
        <taxon>Moraxellales</taxon>
        <taxon>Moraxellaceae</taxon>
        <taxon>Acinetobacter</taxon>
    </lineage>
</organism>
<dbReference type="CDD" id="cd00009">
    <property type="entry name" value="AAA"/>
    <property type="match status" value="1"/>
</dbReference>
<dbReference type="AlphaFoldDB" id="A0AA42QP96"/>
<dbReference type="Proteomes" id="UP001161567">
    <property type="component" value="Unassembled WGS sequence"/>
</dbReference>
<dbReference type="Gene3D" id="3.40.50.300">
    <property type="entry name" value="P-loop containing nucleotide triphosphate hydrolases"/>
    <property type="match status" value="1"/>
</dbReference>
<dbReference type="InterPro" id="IPR003593">
    <property type="entry name" value="AAA+_ATPase"/>
</dbReference>
<dbReference type="SMART" id="SM00382">
    <property type="entry name" value="AAA"/>
    <property type="match status" value="1"/>
</dbReference>
<dbReference type="InterPro" id="IPR052934">
    <property type="entry name" value="Methyl-DNA_Rec/Restrict_Enz"/>
</dbReference>
<sequence length="714" mass="82713">MTLKDIDNQFDKSSLTYWFVGASFSGEDDQFKRFVSQGIWENGYENELIDKVNSMKVGDKIAIKSSYVRKKGLPFDSKGNFVSVMAIKAIGTITANRNDGHFIDVDWEILKQPKEWYFYTNRTTLWEVKYKSTYAKKLIDFTFDNQAQNFDFFRNEPYWKHRFGDGLKKEITWAPFLVDLSNQLLAYKKNRTALVEKIKIIAEKQNLSYLLNKELNDICPFTVIGMINRQMTIPNRQAIAADLAQALSLESELPIDFDGIPLLNNMKSWFFSFEQFQQPNDIQNLWDFFELAILFADGEDTAQSKLQFIDSYDSLLKQKGIGWNITMALFWVRPWDYLSLDGSSRKYIEEELKIKIPYGGFKKTIDGKNYLELIAELKQLFEHDNSIVKSFPELSIKAYDPNLLDEDEIATESIIVEDTKISLKDIIANQCFIGEERLNQIVRRIESKKNVIFQGATGTGKTWIAQQLAEYIAGSNKENFIHVQFHPTTSYEDFIRGWRPNSEGKLQLVDGPFLELINRARHNPSQKFVILIEEINRGNPSQIFGEMLTLIENSKRAHQHSLELIYKKDKNEKIYVPDNVYVLGTMNIADRSLAKLDLAFRRRFAFEELEPTFNDVWMKVVSEKIEDTGLEEIQKLRINIEHLNRVIEDDPRLGKPFCLGHSFFTPIQSSTGIQEWLNDVVDSQIKPLLLDYWPDNVSHVDAQCNTLKGISAVC</sequence>
<reference evidence="2" key="1">
    <citation type="submission" date="2022-09" db="EMBL/GenBank/DDBJ databases">
        <title>Intensive care unit water sources are persistently colonized with multi-drug resistant bacteria and are the site of extensive horizontal gene transfer of antibiotic resistance genes.</title>
        <authorList>
            <person name="Diorio-Toth L."/>
        </authorList>
    </citation>
    <scope>NUCLEOTIDE SEQUENCE</scope>
    <source>
        <strain evidence="2">GD03725</strain>
    </source>
</reference>
<dbReference type="PANTHER" id="PTHR37291:SF1">
    <property type="entry name" value="TYPE IV METHYL-DIRECTED RESTRICTION ENZYME ECOKMCRB SUBUNIT"/>
    <property type="match status" value="1"/>
</dbReference>
<dbReference type="InterPro" id="IPR027417">
    <property type="entry name" value="P-loop_NTPase"/>
</dbReference>
<dbReference type="RefSeq" id="WP_279746477.1">
    <property type="nucleotide sequence ID" value="NZ_JAOCIL010000001.1"/>
</dbReference>
<protein>
    <submittedName>
        <fullName evidence="2">AAA family ATPase</fullName>
    </submittedName>
</protein>
<feature type="domain" description="AAA+ ATPase" evidence="1">
    <location>
        <begin position="447"/>
        <end position="610"/>
    </location>
</feature>
<dbReference type="GO" id="GO:0016887">
    <property type="term" value="F:ATP hydrolysis activity"/>
    <property type="evidence" value="ECO:0007669"/>
    <property type="project" value="InterPro"/>
</dbReference>
<dbReference type="Pfam" id="PF07728">
    <property type="entry name" value="AAA_5"/>
    <property type="match status" value="1"/>
</dbReference>
<dbReference type="GO" id="GO:0005524">
    <property type="term" value="F:ATP binding"/>
    <property type="evidence" value="ECO:0007669"/>
    <property type="project" value="InterPro"/>
</dbReference>
<evidence type="ECO:0000313" key="2">
    <source>
        <dbReference type="EMBL" id="MDH1437597.1"/>
    </source>
</evidence>
<gene>
    <name evidence="2" type="ORF">N5I27_04055</name>
</gene>
<dbReference type="InterPro" id="IPR011704">
    <property type="entry name" value="ATPase_dyneun-rel_AAA"/>
</dbReference>
<dbReference type="SUPFAM" id="SSF52540">
    <property type="entry name" value="P-loop containing nucleoside triphosphate hydrolases"/>
    <property type="match status" value="1"/>
</dbReference>
<proteinExistence type="predicted"/>
<dbReference type="EMBL" id="JAOCIL010000001">
    <property type="protein sequence ID" value="MDH1437597.1"/>
    <property type="molecule type" value="Genomic_DNA"/>
</dbReference>
<evidence type="ECO:0000313" key="3">
    <source>
        <dbReference type="Proteomes" id="UP001161567"/>
    </source>
</evidence>
<evidence type="ECO:0000259" key="1">
    <source>
        <dbReference type="SMART" id="SM00382"/>
    </source>
</evidence>